<dbReference type="EMBL" id="FMZA01000007">
    <property type="protein sequence ID" value="SDC39701.1"/>
    <property type="molecule type" value="Genomic_DNA"/>
</dbReference>
<evidence type="ECO:0000256" key="2">
    <source>
        <dbReference type="ARBA" id="ARBA00022553"/>
    </source>
</evidence>
<evidence type="ECO:0000259" key="10">
    <source>
        <dbReference type="PROSITE" id="PS51755"/>
    </source>
</evidence>
<dbReference type="CDD" id="cd00383">
    <property type="entry name" value="trans_reg_C"/>
    <property type="match status" value="1"/>
</dbReference>
<reference evidence="11 12" key="1">
    <citation type="submission" date="2016-10" db="EMBL/GenBank/DDBJ databases">
        <authorList>
            <person name="de Groot N.N."/>
        </authorList>
    </citation>
    <scope>NUCLEOTIDE SEQUENCE [LARGE SCALE GENOMIC DNA]</scope>
    <source>
        <strain evidence="11 12">DSM 45514</strain>
    </source>
</reference>
<dbReference type="SMART" id="SM00448">
    <property type="entry name" value="REC"/>
    <property type="match status" value="1"/>
</dbReference>
<evidence type="ECO:0000256" key="4">
    <source>
        <dbReference type="ARBA" id="ARBA00023015"/>
    </source>
</evidence>
<comment type="subcellular location">
    <subcellularLocation>
        <location evidence="1">Cytoplasm</location>
    </subcellularLocation>
</comment>
<dbReference type="FunFam" id="1.10.10.10:FF:000018">
    <property type="entry name" value="DNA-binding response regulator ResD"/>
    <property type="match status" value="1"/>
</dbReference>
<dbReference type="GO" id="GO:0000156">
    <property type="term" value="F:phosphorelay response regulator activity"/>
    <property type="evidence" value="ECO:0007669"/>
    <property type="project" value="TreeGrafter"/>
</dbReference>
<dbReference type="Gene3D" id="3.40.50.2300">
    <property type="match status" value="1"/>
</dbReference>
<dbReference type="GO" id="GO:0000976">
    <property type="term" value="F:transcription cis-regulatory region binding"/>
    <property type="evidence" value="ECO:0007669"/>
    <property type="project" value="TreeGrafter"/>
</dbReference>
<dbReference type="InterPro" id="IPR001789">
    <property type="entry name" value="Sig_transdc_resp-reg_receiver"/>
</dbReference>
<protein>
    <submittedName>
        <fullName evidence="11">Two-component system, OmpR family, response regulator ResD</fullName>
    </submittedName>
</protein>
<keyword evidence="6" id="KW-0804">Transcription</keyword>
<dbReference type="Gene3D" id="6.10.250.690">
    <property type="match status" value="1"/>
</dbReference>
<dbReference type="InterPro" id="IPR039420">
    <property type="entry name" value="WalR-like"/>
</dbReference>
<evidence type="ECO:0000256" key="8">
    <source>
        <dbReference type="PROSITE-ProRule" id="PRU01091"/>
    </source>
</evidence>
<dbReference type="CDD" id="cd17574">
    <property type="entry name" value="REC_OmpR"/>
    <property type="match status" value="1"/>
</dbReference>
<organism evidence="11 12">
    <name type="scientific">Melghirimyces thermohalophilus</name>
    <dbReference type="NCBI Taxonomy" id="1236220"/>
    <lineage>
        <taxon>Bacteria</taxon>
        <taxon>Bacillati</taxon>
        <taxon>Bacillota</taxon>
        <taxon>Bacilli</taxon>
        <taxon>Bacillales</taxon>
        <taxon>Thermoactinomycetaceae</taxon>
        <taxon>Melghirimyces</taxon>
    </lineage>
</organism>
<dbReference type="RefSeq" id="WP_218119241.1">
    <property type="nucleotide sequence ID" value="NZ_FMZA01000007.1"/>
</dbReference>
<dbReference type="GO" id="GO:0032993">
    <property type="term" value="C:protein-DNA complex"/>
    <property type="evidence" value="ECO:0007669"/>
    <property type="project" value="TreeGrafter"/>
</dbReference>
<evidence type="ECO:0000313" key="12">
    <source>
        <dbReference type="Proteomes" id="UP000199387"/>
    </source>
</evidence>
<evidence type="ECO:0000313" key="11">
    <source>
        <dbReference type="EMBL" id="SDC39701.1"/>
    </source>
</evidence>
<keyword evidence="4" id="KW-0805">Transcription regulation</keyword>
<keyword evidence="12" id="KW-1185">Reference proteome</keyword>
<dbReference type="Gene3D" id="1.10.10.10">
    <property type="entry name" value="Winged helix-like DNA-binding domain superfamily/Winged helix DNA-binding domain"/>
    <property type="match status" value="1"/>
</dbReference>
<dbReference type="SUPFAM" id="SSF52172">
    <property type="entry name" value="CheY-like"/>
    <property type="match status" value="1"/>
</dbReference>
<dbReference type="InterPro" id="IPR036388">
    <property type="entry name" value="WH-like_DNA-bd_sf"/>
</dbReference>
<evidence type="ECO:0000259" key="9">
    <source>
        <dbReference type="PROSITE" id="PS50110"/>
    </source>
</evidence>
<dbReference type="Proteomes" id="UP000199387">
    <property type="component" value="Unassembled WGS sequence"/>
</dbReference>
<feature type="DNA-binding region" description="OmpR/PhoB-type" evidence="8">
    <location>
        <begin position="114"/>
        <end position="219"/>
    </location>
</feature>
<dbReference type="InterPro" id="IPR016032">
    <property type="entry name" value="Sig_transdc_resp-reg_C-effctor"/>
</dbReference>
<keyword evidence="3" id="KW-0902">Two-component regulatory system</keyword>
<keyword evidence="2 7" id="KW-0597">Phosphoprotein</keyword>
<dbReference type="STRING" id="1236220.SAMN04488112_107112"/>
<evidence type="ECO:0000256" key="6">
    <source>
        <dbReference type="ARBA" id="ARBA00023163"/>
    </source>
</evidence>
<feature type="domain" description="Response regulatory" evidence="9">
    <location>
        <begin position="4"/>
        <end position="117"/>
    </location>
</feature>
<dbReference type="SMART" id="SM00862">
    <property type="entry name" value="Trans_reg_C"/>
    <property type="match status" value="1"/>
</dbReference>
<evidence type="ECO:0000256" key="3">
    <source>
        <dbReference type="ARBA" id="ARBA00023012"/>
    </source>
</evidence>
<dbReference type="SUPFAM" id="SSF46894">
    <property type="entry name" value="C-terminal effector domain of the bipartite response regulators"/>
    <property type="match status" value="1"/>
</dbReference>
<dbReference type="Pfam" id="PF00486">
    <property type="entry name" value="Trans_reg_C"/>
    <property type="match status" value="1"/>
</dbReference>
<proteinExistence type="predicted"/>
<dbReference type="PANTHER" id="PTHR48111">
    <property type="entry name" value="REGULATOR OF RPOS"/>
    <property type="match status" value="1"/>
</dbReference>
<dbReference type="GO" id="GO:0005829">
    <property type="term" value="C:cytosol"/>
    <property type="evidence" value="ECO:0007669"/>
    <property type="project" value="TreeGrafter"/>
</dbReference>
<gene>
    <name evidence="11" type="ORF">SAMN04488112_107112</name>
</gene>
<keyword evidence="5 8" id="KW-0238">DNA-binding</keyword>
<accession>A0A1G6L941</accession>
<dbReference type="AlphaFoldDB" id="A0A1G6L941"/>
<dbReference type="InterPro" id="IPR011006">
    <property type="entry name" value="CheY-like_superfamily"/>
</dbReference>
<sequence>MQPSILIVDDEAEMREMLTLILEDEFSVVTASDGEEALQLLQSHSFDLCILDLMMPYRDGMEVLGHLSREGDRLPVIILSARTDPRDRVTGLEKGADDYVTKPFDPPELVARVKSVLRRTGRGRDGGIHMDRKGRTAYAGGKELKLTRTEFDLLEALISSPQRAWSRAELVERVWGLDFPGDERIVDTHVKNLREKIKQAGETAEALETVWGYGYKWRSSP</sequence>
<name>A0A1G6L941_9BACL</name>
<evidence type="ECO:0000256" key="1">
    <source>
        <dbReference type="ARBA" id="ARBA00004496"/>
    </source>
</evidence>
<evidence type="ECO:0000256" key="5">
    <source>
        <dbReference type="ARBA" id="ARBA00023125"/>
    </source>
</evidence>
<dbReference type="PROSITE" id="PS50110">
    <property type="entry name" value="RESPONSE_REGULATORY"/>
    <property type="match status" value="1"/>
</dbReference>
<feature type="domain" description="OmpR/PhoB-type" evidence="10">
    <location>
        <begin position="114"/>
        <end position="219"/>
    </location>
</feature>
<dbReference type="GO" id="GO:0006355">
    <property type="term" value="P:regulation of DNA-templated transcription"/>
    <property type="evidence" value="ECO:0007669"/>
    <property type="project" value="InterPro"/>
</dbReference>
<feature type="modified residue" description="4-aspartylphosphate" evidence="7">
    <location>
        <position position="52"/>
    </location>
</feature>
<dbReference type="Pfam" id="PF00072">
    <property type="entry name" value="Response_reg"/>
    <property type="match status" value="1"/>
</dbReference>
<dbReference type="PANTHER" id="PTHR48111:SF1">
    <property type="entry name" value="TWO-COMPONENT RESPONSE REGULATOR ORR33"/>
    <property type="match status" value="1"/>
</dbReference>
<dbReference type="PROSITE" id="PS51755">
    <property type="entry name" value="OMPR_PHOB"/>
    <property type="match status" value="1"/>
</dbReference>
<dbReference type="InterPro" id="IPR001867">
    <property type="entry name" value="OmpR/PhoB-type_DNA-bd"/>
</dbReference>
<evidence type="ECO:0000256" key="7">
    <source>
        <dbReference type="PROSITE-ProRule" id="PRU00169"/>
    </source>
</evidence>